<organism evidence="14 15">
    <name type="scientific">Nitrosomonas mobilis</name>
    <dbReference type="NCBI Taxonomy" id="51642"/>
    <lineage>
        <taxon>Bacteria</taxon>
        <taxon>Pseudomonadati</taxon>
        <taxon>Pseudomonadota</taxon>
        <taxon>Betaproteobacteria</taxon>
        <taxon>Nitrosomonadales</taxon>
        <taxon>Nitrosomonadaceae</taxon>
        <taxon>Nitrosomonas</taxon>
    </lineage>
</organism>
<evidence type="ECO:0000256" key="3">
    <source>
        <dbReference type="ARBA" id="ARBA00004496"/>
    </source>
</evidence>
<dbReference type="InterPro" id="IPR000836">
    <property type="entry name" value="PRTase_dom"/>
</dbReference>
<evidence type="ECO:0000259" key="13">
    <source>
        <dbReference type="Pfam" id="PF00156"/>
    </source>
</evidence>
<dbReference type="Pfam" id="PF00156">
    <property type="entry name" value="Pribosyltran"/>
    <property type="match status" value="1"/>
</dbReference>
<dbReference type="SUPFAM" id="SSF53271">
    <property type="entry name" value="PRTase-like"/>
    <property type="match status" value="1"/>
</dbReference>
<evidence type="ECO:0000313" key="15">
    <source>
        <dbReference type="Proteomes" id="UP000198729"/>
    </source>
</evidence>
<dbReference type="NCBIfam" id="NF002636">
    <property type="entry name" value="PRK02304.1-5"/>
    <property type="match status" value="1"/>
</dbReference>
<dbReference type="AlphaFoldDB" id="A0A1G5SC34"/>
<evidence type="ECO:0000256" key="12">
    <source>
        <dbReference type="HAMAP-Rule" id="MF_00004"/>
    </source>
</evidence>
<comment type="catalytic activity">
    <reaction evidence="1 12">
        <text>AMP + diphosphate = 5-phospho-alpha-D-ribose 1-diphosphate + adenine</text>
        <dbReference type="Rhea" id="RHEA:16609"/>
        <dbReference type="ChEBI" id="CHEBI:16708"/>
        <dbReference type="ChEBI" id="CHEBI:33019"/>
        <dbReference type="ChEBI" id="CHEBI:58017"/>
        <dbReference type="ChEBI" id="CHEBI:456215"/>
        <dbReference type="EC" id="2.4.2.7"/>
    </reaction>
</comment>
<comment type="similarity">
    <text evidence="5 12">Belongs to the purine/pyrimidine phosphoribosyltransferase family.</text>
</comment>
<comment type="pathway">
    <text evidence="4 12">Purine metabolism; AMP biosynthesis via salvage pathway; AMP from adenine: step 1/1.</text>
</comment>
<dbReference type="PANTHER" id="PTHR11776">
    <property type="entry name" value="ADENINE PHOSPHORIBOSYLTRANSFERASE"/>
    <property type="match status" value="1"/>
</dbReference>
<dbReference type="GO" id="GO:0006168">
    <property type="term" value="P:adenine salvage"/>
    <property type="evidence" value="ECO:0007669"/>
    <property type="project" value="InterPro"/>
</dbReference>
<dbReference type="GO" id="GO:0005737">
    <property type="term" value="C:cytoplasm"/>
    <property type="evidence" value="ECO:0007669"/>
    <property type="project" value="UniProtKB-SubCell"/>
</dbReference>
<dbReference type="HAMAP" id="MF_00004">
    <property type="entry name" value="Aden_phosphoribosyltr"/>
    <property type="match status" value="1"/>
</dbReference>
<feature type="domain" description="Phosphoribosyltransferase" evidence="13">
    <location>
        <begin position="8"/>
        <end position="131"/>
    </location>
</feature>
<name>A0A1G5SC34_9PROT</name>
<dbReference type="GO" id="GO:0044209">
    <property type="term" value="P:AMP salvage"/>
    <property type="evidence" value="ECO:0007669"/>
    <property type="project" value="UniProtKB-UniRule"/>
</dbReference>
<evidence type="ECO:0000256" key="2">
    <source>
        <dbReference type="ARBA" id="ARBA00003968"/>
    </source>
</evidence>
<comment type="subunit">
    <text evidence="6 12">Homodimer.</text>
</comment>
<dbReference type="UniPathway" id="UPA00588">
    <property type="reaction ID" value="UER00646"/>
</dbReference>
<dbReference type="CDD" id="cd06223">
    <property type="entry name" value="PRTases_typeI"/>
    <property type="match status" value="1"/>
</dbReference>
<dbReference type="FunFam" id="3.40.50.2020:FF:000004">
    <property type="entry name" value="Adenine phosphoribosyltransferase"/>
    <property type="match status" value="1"/>
</dbReference>
<evidence type="ECO:0000313" key="14">
    <source>
        <dbReference type="EMBL" id="SCZ84743.1"/>
    </source>
</evidence>
<keyword evidence="9 12" id="KW-0328">Glycosyltransferase</keyword>
<comment type="function">
    <text evidence="2 12">Catalyzes a salvage reaction resulting in the formation of AMP, that is energically less costly than de novo synthesis.</text>
</comment>
<comment type="subcellular location">
    <subcellularLocation>
        <location evidence="3 12">Cytoplasm</location>
    </subcellularLocation>
</comment>
<dbReference type="NCBIfam" id="TIGR01090">
    <property type="entry name" value="apt"/>
    <property type="match status" value="1"/>
</dbReference>
<dbReference type="EMBL" id="FMWO01000032">
    <property type="protein sequence ID" value="SCZ84743.1"/>
    <property type="molecule type" value="Genomic_DNA"/>
</dbReference>
<evidence type="ECO:0000256" key="10">
    <source>
        <dbReference type="ARBA" id="ARBA00022679"/>
    </source>
</evidence>
<keyword evidence="8 12" id="KW-0963">Cytoplasm</keyword>
<dbReference type="InterPro" id="IPR050120">
    <property type="entry name" value="Adenine_PRTase"/>
</dbReference>
<dbReference type="GO" id="GO:0003999">
    <property type="term" value="F:adenine phosphoribosyltransferase activity"/>
    <property type="evidence" value="ECO:0007669"/>
    <property type="project" value="UniProtKB-UniRule"/>
</dbReference>
<evidence type="ECO:0000256" key="6">
    <source>
        <dbReference type="ARBA" id="ARBA00011738"/>
    </source>
</evidence>
<evidence type="ECO:0000256" key="5">
    <source>
        <dbReference type="ARBA" id="ARBA00008391"/>
    </source>
</evidence>
<dbReference type="InterPro" id="IPR029057">
    <property type="entry name" value="PRTase-like"/>
</dbReference>
<dbReference type="GO" id="GO:0006166">
    <property type="term" value="P:purine ribonucleoside salvage"/>
    <property type="evidence" value="ECO:0007669"/>
    <property type="project" value="UniProtKB-UniRule"/>
</dbReference>
<dbReference type="Gene3D" id="3.40.50.2020">
    <property type="match status" value="1"/>
</dbReference>
<proteinExistence type="inferred from homology"/>
<keyword evidence="11 12" id="KW-0660">Purine salvage</keyword>
<dbReference type="NCBIfam" id="NF002634">
    <property type="entry name" value="PRK02304.1-3"/>
    <property type="match status" value="1"/>
</dbReference>
<keyword evidence="10 12" id="KW-0808">Transferase</keyword>
<evidence type="ECO:0000256" key="8">
    <source>
        <dbReference type="ARBA" id="ARBA00022490"/>
    </source>
</evidence>
<dbReference type="Proteomes" id="UP000198729">
    <property type="component" value="Unassembled WGS sequence"/>
</dbReference>
<reference evidence="14 15" key="1">
    <citation type="submission" date="2016-10" db="EMBL/GenBank/DDBJ databases">
        <authorList>
            <person name="de Groot N.N."/>
        </authorList>
    </citation>
    <scope>NUCLEOTIDE SEQUENCE [LARGE SCALE GENOMIC DNA]</scope>
    <source>
        <strain evidence="14">1</strain>
    </source>
</reference>
<gene>
    <name evidence="12 14" type="primary">apt</name>
    <name evidence="14" type="ORF">NSMM_260039</name>
</gene>
<dbReference type="InterPro" id="IPR005764">
    <property type="entry name" value="Ade_phspho_trans"/>
</dbReference>
<evidence type="ECO:0000256" key="7">
    <source>
        <dbReference type="ARBA" id="ARBA00011893"/>
    </source>
</evidence>
<keyword evidence="15" id="KW-1185">Reference proteome</keyword>
<evidence type="ECO:0000256" key="9">
    <source>
        <dbReference type="ARBA" id="ARBA00022676"/>
    </source>
</evidence>
<evidence type="ECO:0000256" key="4">
    <source>
        <dbReference type="ARBA" id="ARBA00004659"/>
    </source>
</evidence>
<evidence type="ECO:0000256" key="1">
    <source>
        <dbReference type="ARBA" id="ARBA00000868"/>
    </source>
</evidence>
<protein>
    <recommendedName>
        <fullName evidence="7 12">Adenine phosphoribosyltransferase</fullName>
        <shortName evidence="12">APRT</shortName>
        <ecNumber evidence="7 12">2.4.2.7</ecNumber>
    </recommendedName>
</protein>
<evidence type="ECO:0000256" key="11">
    <source>
        <dbReference type="ARBA" id="ARBA00022726"/>
    </source>
</evidence>
<dbReference type="EC" id="2.4.2.7" evidence="7 12"/>
<accession>A0A1G5SC34</accession>
<sequence length="156" mass="17306">MFRDITTLLQDPIGLRNTIEKIVARYRNEKIDKVVGIESRGFIIAAPVAYALGAGFVPVRKQGKLPSATIGCDYQLEYGHDRVEIHVDAVNENDRVLLIDDLIATGGTMEAALKLMLDMKAEVIECCFVINLPTVGGAERLQKQGYKLYSLCSFEE</sequence>
<dbReference type="PANTHER" id="PTHR11776:SF7">
    <property type="entry name" value="PHOSPHORIBOSYLTRANSFERASE DOMAIN-CONTAINING PROTEIN"/>
    <property type="match status" value="1"/>
</dbReference>
<dbReference type="STRING" id="51642.NSMM_260039"/>